<evidence type="ECO:0000256" key="10">
    <source>
        <dbReference type="SAM" id="MobiDB-lite"/>
    </source>
</evidence>
<keyword evidence="8 11" id="KW-1133">Transmembrane helix</keyword>
<feature type="domain" description="TonB C-terminal" evidence="12">
    <location>
        <begin position="374"/>
        <end position="455"/>
    </location>
</feature>
<evidence type="ECO:0000256" key="6">
    <source>
        <dbReference type="ARBA" id="ARBA00022692"/>
    </source>
</evidence>
<protein>
    <submittedName>
        <fullName evidence="13">TonB family protein</fullName>
    </submittedName>
</protein>
<evidence type="ECO:0000313" key="14">
    <source>
        <dbReference type="Proteomes" id="UP000294155"/>
    </source>
</evidence>
<keyword evidence="3" id="KW-0813">Transport</keyword>
<name>A0A4Q5LG52_9BACT</name>
<keyword evidence="9 11" id="KW-0472">Membrane</keyword>
<dbReference type="OrthoDB" id="1039448at2"/>
<dbReference type="NCBIfam" id="TIGR01352">
    <property type="entry name" value="tonB_Cterm"/>
    <property type="match status" value="1"/>
</dbReference>
<comment type="caution">
    <text evidence="13">The sequence shown here is derived from an EMBL/GenBank/DDBJ whole genome shotgun (WGS) entry which is preliminary data.</text>
</comment>
<dbReference type="SUPFAM" id="SSF74653">
    <property type="entry name" value="TolA/TonB C-terminal domain"/>
    <property type="match status" value="1"/>
</dbReference>
<feature type="compositionally biased region" description="Pro residues" evidence="10">
    <location>
        <begin position="311"/>
        <end position="342"/>
    </location>
</feature>
<proteinExistence type="inferred from homology"/>
<evidence type="ECO:0000256" key="5">
    <source>
        <dbReference type="ARBA" id="ARBA00022519"/>
    </source>
</evidence>
<dbReference type="EMBL" id="SEWE01000015">
    <property type="protein sequence ID" value="RYU80122.1"/>
    <property type="molecule type" value="Genomic_DNA"/>
</dbReference>
<evidence type="ECO:0000256" key="2">
    <source>
        <dbReference type="ARBA" id="ARBA00006555"/>
    </source>
</evidence>
<evidence type="ECO:0000256" key="9">
    <source>
        <dbReference type="ARBA" id="ARBA00023136"/>
    </source>
</evidence>
<dbReference type="Pfam" id="PF03544">
    <property type="entry name" value="TonB_C"/>
    <property type="match status" value="1"/>
</dbReference>
<keyword evidence="6 11" id="KW-0812">Transmembrane</keyword>
<accession>A0A4Q5LG52</accession>
<feature type="transmembrane region" description="Helical" evidence="11">
    <location>
        <begin position="42"/>
        <end position="61"/>
    </location>
</feature>
<dbReference type="PANTHER" id="PTHR33446:SF2">
    <property type="entry name" value="PROTEIN TONB"/>
    <property type="match status" value="1"/>
</dbReference>
<dbReference type="InterPro" id="IPR037682">
    <property type="entry name" value="TonB_C"/>
</dbReference>
<dbReference type="GO" id="GO:0031992">
    <property type="term" value="F:energy transducer activity"/>
    <property type="evidence" value="ECO:0007669"/>
    <property type="project" value="TreeGrafter"/>
</dbReference>
<keyword evidence="4" id="KW-1003">Cell membrane</keyword>
<evidence type="ECO:0000256" key="7">
    <source>
        <dbReference type="ARBA" id="ARBA00022927"/>
    </source>
</evidence>
<evidence type="ECO:0000256" key="8">
    <source>
        <dbReference type="ARBA" id="ARBA00022989"/>
    </source>
</evidence>
<dbReference type="RefSeq" id="WP_129920863.1">
    <property type="nucleotide sequence ID" value="NZ_SEWE01000015.1"/>
</dbReference>
<dbReference type="AlphaFoldDB" id="A0A4Q5LG52"/>
<keyword evidence="5" id="KW-0997">Cell inner membrane</keyword>
<keyword evidence="14" id="KW-1185">Reference proteome</keyword>
<gene>
    <name evidence="13" type="ORF">EWM57_09275</name>
</gene>
<feature type="region of interest" description="Disordered" evidence="10">
    <location>
        <begin position="311"/>
        <end position="344"/>
    </location>
</feature>
<evidence type="ECO:0000259" key="12">
    <source>
        <dbReference type="Pfam" id="PF03544"/>
    </source>
</evidence>
<dbReference type="PANTHER" id="PTHR33446">
    <property type="entry name" value="PROTEIN TONB-RELATED"/>
    <property type="match status" value="1"/>
</dbReference>
<evidence type="ECO:0000313" key="13">
    <source>
        <dbReference type="EMBL" id="RYU80122.1"/>
    </source>
</evidence>
<reference evidence="13 14" key="1">
    <citation type="submission" date="2019-02" db="EMBL/GenBank/DDBJ databases">
        <title>Bacterial novel species isolated from soil.</title>
        <authorList>
            <person name="Jung H.-Y."/>
        </authorList>
    </citation>
    <scope>NUCLEOTIDE SEQUENCE [LARGE SCALE GENOMIC DNA]</scope>
    <source>
        <strain evidence="13 14">1-3-3-3</strain>
    </source>
</reference>
<dbReference type="InterPro" id="IPR006260">
    <property type="entry name" value="TonB/TolA_C"/>
</dbReference>
<keyword evidence="7" id="KW-0653">Protein transport</keyword>
<comment type="similarity">
    <text evidence="2">Belongs to the TonB family.</text>
</comment>
<dbReference type="Gene3D" id="3.30.1150.10">
    <property type="match status" value="1"/>
</dbReference>
<dbReference type="Proteomes" id="UP000294155">
    <property type="component" value="Unassembled WGS sequence"/>
</dbReference>
<evidence type="ECO:0000256" key="3">
    <source>
        <dbReference type="ARBA" id="ARBA00022448"/>
    </source>
</evidence>
<dbReference type="GO" id="GO:0055085">
    <property type="term" value="P:transmembrane transport"/>
    <property type="evidence" value="ECO:0007669"/>
    <property type="project" value="InterPro"/>
</dbReference>
<sequence>MPTLTLALLLSWWGQSTALLGAGWLGYQLALRREPDFRFNRYFLLLLPVLALALPPLLTLATPALQAWLPAAASGGVSAQLPGVLLPAVSSAAAGSTAPSASNWLLALYLTGLAASVGRLTWQLLNLWRQTRSLPREVRSGYVLVYTAGRLPVSSFGRWIFWDETAALTPAEAALMLRHEVAHVVQRHSLDRLLLELLRAVLWPNPFVHGYPRALELTHEYLADAAALGSGPTLADTTAYGALLARLALRRLHQSAAGLAHSFTYSPILSRIAMLTPVHPIRRWKQWLTVPTTLGLLAALALVNVACQSGPPPPPVPAEVPAPPPPSAVSPANLPPPPPVPPQEKVYDYADQMPEYPGGQSQLLQDVALRLQSPAAAKAAKLGGVVFVEFVVSAEGRLTDVTIKKGIVAPGQEAAARSLNEAALRVVRGLTATWTPGRLHGKAVAVSYIIPLRFAPHVEPGGASLISPLQTWNQVLSAC</sequence>
<dbReference type="GO" id="GO:0015031">
    <property type="term" value="P:protein transport"/>
    <property type="evidence" value="ECO:0007669"/>
    <property type="project" value="UniProtKB-KW"/>
</dbReference>
<evidence type="ECO:0000256" key="1">
    <source>
        <dbReference type="ARBA" id="ARBA00004383"/>
    </source>
</evidence>
<evidence type="ECO:0000256" key="4">
    <source>
        <dbReference type="ARBA" id="ARBA00022475"/>
    </source>
</evidence>
<dbReference type="GO" id="GO:0098797">
    <property type="term" value="C:plasma membrane protein complex"/>
    <property type="evidence" value="ECO:0007669"/>
    <property type="project" value="TreeGrafter"/>
</dbReference>
<comment type="subcellular location">
    <subcellularLocation>
        <location evidence="1">Cell inner membrane</location>
        <topology evidence="1">Single-pass membrane protein</topology>
        <orientation evidence="1">Periplasmic side</orientation>
    </subcellularLocation>
</comment>
<organism evidence="13 14">
    <name type="scientific">Hymenobacter persicinus</name>
    <dbReference type="NCBI Taxonomy" id="2025506"/>
    <lineage>
        <taxon>Bacteria</taxon>
        <taxon>Pseudomonadati</taxon>
        <taxon>Bacteroidota</taxon>
        <taxon>Cytophagia</taxon>
        <taxon>Cytophagales</taxon>
        <taxon>Hymenobacteraceae</taxon>
        <taxon>Hymenobacter</taxon>
    </lineage>
</organism>
<dbReference type="InterPro" id="IPR051045">
    <property type="entry name" value="TonB-dependent_transducer"/>
</dbReference>
<evidence type="ECO:0000256" key="11">
    <source>
        <dbReference type="SAM" id="Phobius"/>
    </source>
</evidence>